<feature type="region of interest" description="Disordered" evidence="1">
    <location>
        <begin position="147"/>
        <end position="169"/>
    </location>
</feature>
<reference evidence="2" key="2">
    <citation type="submission" date="2020-08" db="EMBL/GenBank/DDBJ databases">
        <authorList>
            <person name="Chen M."/>
            <person name="Teng W."/>
            <person name="Zhao L."/>
            <person name="Hu C."/>
            <person name="Zhou Y."/>
            <person name="Han B."/>
            <person name="Song L."/>
            <person name="Shu W."/>
        </authorList>
    </citation>
    <scope>NUCLEOTIDE SEQUENCE</scope>
    <source>
        <strain evidence="2">FACHB-1277</strain>
    </source>
</reference>
<dbReference type="AlphaFoldDB" id="A0A926Z6A1"/>
<gene>
    <name evidence="2" type="ORF">H6F44_10035</name>
</gene>
<name>A0A926Z6A1_9CYAN</name>
<protein>
    <submittedName>
        <fullName evidence="2">Uncharacterized protein</fullName>
    </submittedName>
</protein>
<evidence type="ECO:0000313" key="2">
    <source>
        <dbReference type="EMBL" id="MBD2150455.1"/>
    </source>
</evidence>
<organism evidence="2 3">
    <name type="scientific">Pseudanabaena cinerea FACHB-1277</name>
    <dbReference type="NCBI Taxonomy" id="2949581"/>
    <lineage>
        <taxon>Bacteria</taxon>
        <taxon>Bacillati</taxon>
        <taxon>Cyanobacteriota</taxon>
        <taxon>Cyanophyceae</taxon>
        <taxon>Pseudanabaenales</taxon>
        <taxon>Pseudanabaenaceae</taxon>
        <taxon>Pseudanabaena</taxon>
        <taxon>Pseudanabaena cinerea</taxon>
    </lineage>
</organism>
<comment type="caution">
    <text evidence="2">The sequence shown here is derived from an EMBL/GenBank/DDBJ whole genome shotgun (WGS) entry which is preliminary data.</text>
</comment>
<dbReference type="EMBL" id="JACJPY010000026">
    <property type="protein sequence ID" value="MBD2150455.1"/>
    <property type="molecule type" value="Genomic_DNA"/>
</dbReference>
<evidence type="ECO:0000313" key="3">
    <source>
        <dbReference type="Proteomes" id="UP000631421"/>
    </source>
</evidence>
<keyword evidence="3" id="KW-1185">Reference proteome</keyword>
<sequence>MDIAIALLQRYSFDLGGYTISDLQRLWSRFKPDWLRQAVIEALFQGRYKAVSVYQILQLWERKGETQHRYNSEFERLVCDDVAVTYGERLSRKSPTVKKTAIAEISPAPLSESLSQSAPKLIEASAIDHGHASLQYSLQYQKLQAISGTTRRQSDRPAPTPKTLQAHSNGNDTYATAYMNMTLLSESSLFVDKLRSMCSDRPVVAIRENAGAVS</sequence>
<reference evidence="2" key="1">
    <citation type="journal article" date="2015" name="ISME J.">
        <title>Draft Genome Sequence of Streptomyces incarnatus NRRL8089, which Produces the Nucleoside Antibiotic Sinefungin.</title>
        <authorList>
            <person name="Oshima K."/>
            <person name="Hattori M."/>
            <person name="Shimizu H."/>
            <person name="Fukuda K."/>
            <person name="Nemoto M."/>
            <person name="Inagaki K."/>
            <person name="Tamura T."/>
        </authorList>
    </citation>
    <scope>NUCLEOTIDE SEQUENCE</scope>
    <source>
        <strain evidence="2">FACHB-1277</strain>
    </source>
</reference>
<proteinExistence type="predicted"/>
<dbReference type="RefSeq" id="WP_190350819.1">
    <property type="nucleotide sequence ID" value="NZ_JACJPY010000026.1"/>
</dbReference>
<evidence type="ECO:0000256" key="1">
    <source>
        <dbReference type="SAM" id="MobiDB-lite"/>
    </source>
</evidence>
<accession>A0A926Z6A1</accession>
<dbReference type="Proteomes" id="UP000631421">
    <property type="component" value="Unassembled WGS sequence"/>
</dbReference>